<dbReference type="FunFam" id="3.30.470.20:FF:000047">
    <property type="entry name" value="Inositol-tetrakisphosphate 1-kinase 4"/>
    <property type="match status" value="1"/>
</dbReference>
<feature type="domain" description="Inositol-tetrakisphosphate 1-kinase N-terminal" evidence="13">
    <location>
        <begin position="10"/>
        <end position="98"/>
    </location>
</feature>
<dbReference type="InterPro" id="IPR008656">
    <property type="entry name" value="Inositol_tetrakis-P_1-kinase"/>
</dbReference>
<gene>
    <name evidence="14" type="ORF">PECUL_23A012543</name>
</gene>
<accession>A0AAD1T2Z0</accession>
<feature type="binding site" evidence="9">
    <location>
        <position position="294"/>
    </location>
    <ligand>
        <name>1D-myo-inositol 1,3,4-trisphosphate</name>
        <dbReference type="ChEBI" id="CHEBI:58414"/>
    </ligand>
</feature>
<dbReference type="PANTHER" id="PTHR14217">
    <property type="entry name" value="INOSITOL-TETRAKISPHOSPHATE 1-KINASE"/>
    <property type="match status" value="1"/>
</dbReference>
<feature type="binding site" evidence="9">
    <location>
        <position position="165"/>
    </location>
    <ligand>
        <name>1D-myo-inositol 1,3,4-trisphosphate</name>
        <dbReference type="ChEBI" id="CHEBI:58414"/>
    </ligand>
</feature>
<dbReference type="Proteomes" id="UP001295444">
    <property type="component" value="Chromosome 09"/>
</dbReference>
<dbReference type="PANTHER" id="PTHR14217:SF42">
    <property type="entry name" value="INOSITOL-TETRAKISPHOSPHATE 1-KINASE"/>
    <property type="match status" value="1"/>
</dbReference>
<keyword evidence="4 8" id="KW-0547">Nucleotide-binding</keyword>
<feature type="binding site" evidence="9">
    <location>
        <begin position="186"/>
        <end position="197"/>
    </location>
    <ligand>
        <name>ATP</name>
        <dbReference type="ChEBI" id="CHEBI:30616"/>
    </ligand>
</feature>
<dbReference type="EMBL" id="OW240920">
    <property type="protein sequence ID" value="CAH2314146.1"/>
    <property type="molecule type" value="Genomic_DNA"/>
</dbReference>
<comment type="function">
    <text evidence="8">Kinase that can phosphorylate various inositol polyphosphate such as Ins(3,4,5,6)P4 or Ins(1,3,4)P3.</text>
</comment>
<comment type="cofactor">
    <cofactor evidence="8 10">
        <name>Mg(2+)</name>
        <dbReference type="ChEBI" id="CHEBI:18420"/>
    </cofactor>
    <text evidence="8 10">Binds 2 magnesium ions per subunit.</text>
</comment>
<dbReference type="GO" id="GO:0032957">
    <property type="term" value="P:inositol trisphosphate metabolic process"/>
    <property type="evidence" value="ECO:0007669"/>
    <property type="project" value="InterPro"/>
</dbReference>
<feature type="region of interest" description="Disordered" evidence="11">
    <location>
        <begin position="318"/>
        <end position="340"/>
    </location>
</feature>
<dbReference type="EC" id="2.7.1.134" evidence="8"/>
<dbReference type="PIRSF" id="PIRSF038186">
    <property type="entry name" value="ITPK"/>
    <property type="match status" value="1"/>
</dbReference>
<feature type="binding site" evidence="10">
    <location>
        <position position="292"/>
    </location>
    <ligand>
        <name>Mg(2+)</name>
        <dbReference type="ChEBI" id="CHEBI:18420"/>
        <label>1</label>
    </ligand>
</feature>
<feature type="binding site" evidence="9">
    <location>
        <position position="298"/>
    </location>
    <ligand>
        <name>1D-myo-inositol 1,3,4-trisphosphate</name>
        <dbReference type="ChEBI" id="CHEBI:58414"/>
    </ligand>
</feature>
<feature type="binding site" evidence="9">
    <location>
        <position position="155"/>
    </location>
    <ligand>
        <name>ATP</name>
        <dbReference type="ChEBI" id="CHEBI:30616"/>
    </ligand>
</feature>
<dbReference type="SUPFAM" id="SSF56059">
    <property type="entry name" value="Glutathione synthetase ATP-binding domain-like"/>
    <property type="match status" value="1"/>
</dbReference>
<keyword evidence="15" id="KW-1185">Reference proteome</keyword>
<reference evidence="14" key="1">
    <citation type="submission" date="2022-03" db="EMBL/GenBank/DDBJ databases">
        <authorList>
            <person name="Alioto T."/>
            <person name="Alioto T."/>
            <person name="Gomez Garrido J."/>
        </authorList>
    </citation>
    <scope>NUCLEOTIDE SEQUENCE</scope>
</reference>
<dbReference type="Pfam" id="PF05770">
    <property type="entry name" value="Ins134_P3_kin"/>
    <property type="match status" value="1"/>
</dbReference>
<evidence type="ECO:0000256" key="6">
    <source>
        <dbReference type="ARBA" id="ARBA00022840"/>
    </source>
</evidence>
<feature type="binding site" evidence="10">
    <location>
        <position position="294"/>
    </location>
    <ligand>
        <name>Mg(2+)</name>
        <dbReference type="ChEBI" id="CHEBI:18420"/>
        <label>2</label>
    </ligand>
</feature>
<dbReference type="GO" id="GO:0052725">
    <property type="term" value="F:inositol-1,3,4-trisphosphate 6-kinase activity"/>
    <property type="evidence" value="ECO:0007669"/>
    <property type="project" value="InterPro"/>
</dbReference>
<feature type="binding site" evidence="9">
    <location>
        <position position="212"/>
    </location>
    <ligand>
        <name>ATP</name>
        <dbReference type="ChEBI" id="CHEBI:30616"/>
    </ligand>
</feature>
<dbReference type="Gene3D" id="3.30.1490.220">
    <property type="match status" value="1"/>
</dbReference>
<evidence type="ECO:0000259" key="12">
    <source>
        <dbReference type="Pfam" id="PF05770"/>
    </source>
</evidence>
<evidence type="ECO:0000256" key="11">
    <source>
        <dbReference type="SAM" id="MobiDB-lite"/>
    </source>
</evidence>
<dbReference type="Pfam" id="PF17927">
    <property type="entry name" value="Ins134_P3_kin_N"/>
    <property type="match status" value="1"/>
</dbReference>
<evidence type="ECO:0000259" key="13">
    <source>
        <dbReference type="Pfam" id="PF17927"/>
    </source>
</evidence>
<evidence type="ECO:0000256" key="9">
    <source>
        <dbReference type="PIRSR" id="PIRSR038186-1"/>
    </source>
</evidence>
<evidence type="ECO:0000256" key="10">
    <source>
        <dbReference type="PIRSR" id="PIRSR038186-2"/>
    </source>
</evidence>
<feature type="binding site" evidence="9">
    <location>
        <position position="18"/>
    </location>
    <ligand>
        <name>1D-myo-inositol 1,3,4-trisphosphate</name>
        <dbReference type="ChEBI" id="CHEBI:58414"/>
    </ligand>
</feature>
<keyword evidence="3 8" id="KW-0479">Metal-binding</keyword>
<feature type="binding site" evidence="10">
    <location>
        <position position="278"/>
    </location>
    <ligand>
        <name>Mg(2+)</name>
        <dbReference type="ChEBI" id="CHEBI:18420"/>
        <label>1</label>
    </ligand>
</feature>
<name>A0AAD1T2Z0_PELCU</name>
<proteinExistence type="inferred from homology"/>
<feature type="binding site" evidence="9">
    <location>
        <position position="105"/>
    </location>
    <ligand>
        <name>ATP</name>
        <dbReference type="ChEBI" id="CHEBI:30616"/>
    </ligand>
</feature>
<evidence type="ECO:0000256" key="2">
    <source>
        <dbReference type="ARBA" id="ARBA00022679"/>
    </source>
</evidence>
<comment type="subunit">
    <text evidence="8">Monomer.</text>
</comment>
<dbReference type="Gene3D" id="3.40.50.11370">
    <property type="match status" value="1"/>
</dbReference>
<dbReference type="GO" id="GO:0005737">
    <property type="term" value="C:cytoplasm"/>
    <property type="evidence" value="ECO:0007669"/>
    <property type="project" value="TreeGrafter"/>
</dbReference>
<evidence type="ECO:0000313" key="15">
    <source>
        <dbReference type="Proteomes" id="UP001295444"/>
    </source>
</evidence>
<evidence type="ECO:0000256" key="7">
    <source>
        <dbReference type="ARBA" id="ARBA00022842"/>
    </source>
</evidence>
<feature type="binding site" evidence="10">
    <location>
        <position position="292"/>
    </location>
    <ligand>
        <name>Mg(2+)</name>
        <dbReference type="ChEBI" id="CHEBI:18420"/>
        <label>2</label>
    </ligand>
</feature>
<feature type="binding site" evidence="9">
    <location>
        <position position="197"/>
    </location>
    <ligand>
        <name>1D-myo-inositol 1,3,4-trisphosphate</name>
        <dbReference type="ChEBI" id="CHEBI:58414"/>
    </ligand>
</feature>
<dbReference type="GO" id="GO:0005524">
    <property type="term" value="F:ATP binding"/>
    <property type="evidence" value="ECO:0007669"/>
    <property type="project" value="UniProtKB-KW"/>
</dbReference>
<evidence type="ECO:0000313" key="14">
    <source>
        <dbReference type="EMBL" id="CAH2314146.1"/>
    </source>
</evidence>
<feature type="binding site" evidence="9">
    <location>
        <position position="59"/>
    </location>
    <ligand>
        <name>1D-myo-inositol 1,3,4-trisphosphate</name>
        <dbReference type="ChEBI" id="CHEBI:58414"/>
    </ligand>
</feature>
<evidence type="ECO:0000256" key="4">
    <source>
        <dbReference type="ARBA" id="ARBA00022741"/>
    </source>
</evidence>
<keyword evidence="6 8" id="KW-0067">ATP-binding</keyword>
<protein>
    <recommendedName>
        <fullName evidence="8">Inositol-tetrakisphosphate 1-kinase</fullName>
        <ecNumber evidence="8">2.7.1.134</ecNumber>
    </recommendedName>
</protein>
<sequence length="375" mass="41814">MPALQRRKRIGVCVNDKKKRKLNFHVFEELCKSRGYDVTDVDLSLPLSNQGPFDLIIHKLSDLLVEAGQDLKSHYLVQRLQVYLDTHPYTILLDPLPALHTLLDRFQSYHLLRSLESRNNGICSVFSPPCVELVSKHCDIVSLVRAHLTFPIICKTQIAHGPRSHQMSLIFNEGGLNEVTPPCLLQSFINHNATLYKVFVVGSEHFVVRRPSLRNFPLGETDEKTIFFNSHEVSKAESCSHLSQAMPCPEVHPPPAAIVKKVVQSLQEALGMSLFGVDVIVDTQSGRCAVIDVNAFPGYEGVPEFFPALLSHVEKLLEDPKEPSPDPPAEAPQILRGPAPSNSWVADSALADPYKKSLPDTPYFNLCTPSLSDDW</sequence>
<evidence type="ECO:0000256" key="1">
    <source>
        <dbReference type="ARBA" id="ARBA00009601"/>
    </source>
</evidence>
<organism evidence="14 15">
    <name type="scientific">Pelobates cultripes</name>
    <name type="common">Western spadefoot toad</name>
    <dbReference type="NCBI Taxonomy" id="61616"/>
    <lineage>
        <taxon>Eukaryota</taxon>
        <taxon>Metazoa</taxon>
        <taxon>Chordata</taxon>
        <taxon>Craniata</taxon>
        <taxon>Vertebrata</taxon>
        <taxon>Euteleostomi</taxon>
        <taxon>Amphibia</taxon>
        <taxon>Batrachia</taxon>
        <taxon>Anura</taxon>
        <taxon>Pelobatoidea</taxon>
        <taxon>Pelobatidae</taxon>
        <taxon>Pelobates</taxon>
    </lineage>
</organism>
<evidence type="ECO:0000256" key="8">
    <source>
        <dbReference type="PIRNR" id="PIRNR038186"/>
    </source>
</evidence>
<keyword evidence="5 8" id="KW-0418">Kinase</keyword>
<comment type="catalytic activity">
    <reaction evidence="8">
        <text>1D-myo-inositol 3,4,5,6-tetrakisphosphate + ATP = 1D-myo-inositol 1,3,4,5,6-pentakisphosphate + ADP + H(+)</text>
        <dbReference type="Rhea" id="RHEA:12452"/>
        <dbReference type="ChEBI" id="CHEBI:15378"/>
        <dbReference type="ChEBI" id="CHEBI:30616"/>
        <dbReference type="ChEBI" id="CHEBI:57539"/>
        <dbReference type="ChEBI" id="CHEBI:57733"/>
        <dbReference type="ChEBI" id="CHEBI:456216"/>
        <dbReference type="EC" id="2.7.1.134"/>
    </reaction>
</comment>
<feature type="domain" description="Inositol 1,3,4-trisphosphate 5/6-kinase ATP-grasp" evidence="12">
    <location>
        <begin position="125"/>
        <end position="313"/>
    </location>
</feature>
<keyword evidence="2 8" id="KW-0808">Transferase</keyword>
<evidence type="ECO:0000256" key="3">
    <source>
        <dbReference type="ARBA" id="ARBA00022723"/>
    </source>
</evidence>
<dbReference type="GO" id="GO:0000287">
    <property type="term" value="F:magnesium ion binding"/>
    <property type="evidence" value="ECO:0007669"/>
    <property type="project" value="InterPro"/>
</dbReference>
<dbReference type="AlphaFoldDB" id="A0AAD1T2Z0"/>
<dbReference type="InterPro" id="IPR041429">
    <property type="entry name" value="ITPK1_N"/>
</dbReference>
<evidence type="ECO:0000256" key="5">
    <source>
        <dbReference type="ARBA" id="ARBA00022777"/>
    </source>
</evidence>
<dbReference type="GO" id="GO:0052726">
    <property type="term" value="F:inositol-1,3,4-trisphosphate 5-kinase activity"/>
    <property type="evidence" value="ECO:0007669"/>
    <property type="project" value="InterPro"/>
</dbReference>
<comment type="similarity">
    <text evidence="1 8">Belongs to the ITPK1 family.</text>
</comment>
<dbReference type="InterPro" id="IPR040464">
    <property type="entry name" value="InsP(3)kin_ATP-grasp"/>
</dbReference>
<keyword evidence="7 8" id="KW-0460">Magnesium</keyword>
<dbReference type="GO" id="GO:0047325">
    <property type="term" value="F:inositol-3,4,5,6-tetrakisphosphate 1-kinase activity"/>
    <property type="evidence" value="ECO:0007669"/>
    <property type="project" value="UniProtKB-EC"/>
</dbReference>